<dbReference type="InterPro" id="IPR029071">
    <property type="entry name" value="Ubiquitin-like_domsf"/>
</dbReference>
<organism evidence="2 3">
    <name type="scientific">Acrobeloides nanus</name>
    <dbReference type="NCBI Taxonomy" id="290746"/>
    <lineage>
        <taxon>Eukaryota</taxon>
        <taxon>Metazoa</taxon>
        <taxon>Ecdysozoa</taxon>
        <taxon>Nematoda</taxon>
        <taxon>Chromadorea</taxon>
        <taxon>Rhabditida</taxon>
        <taxon>Tylenchina</taxon>
        <taxon>Cephalobomorpha</taxon>
        <taxon>Cephaloboidea</taxon>
        <taxon>Cephalobidae</taxon>
        <taxon>Acrobeloides</taxon>
    </lineage>
</organism>
<dbReference type="AlphaFoldDB" id="A0A914DFY7"/>
<protein>
    <submittedName>
        <fullName evidence="3">Ubiquitin-like domain-containing protein</fullName>
    </submittedName>
</protein>
<sequence length="77" mass="9202">MQLFIFLHDHENVCHNKLVMEFDDQTTLRQFKEKIRSIFSIDKEYQQLFFGEQEIFAFDLNSALSEVGLKNMDNIIV</sequence>
<dbReference type="CDD" id="cd17039">
    <property type="entry name" value="Ubl_ubiquitin_like"/>
    <property type="match status" value="1"/>
</dbReference>
<accession>A0A914DFY7</accession>
<dbReference type="Proteomes" id="UP000887540">
    <property type="component" value="Unplaced"/>
</dbReference>
<reference evidence="3" key="1">
    <citation type="submission" date="2022-11" db="UniProtKB">
        <authorList>
            <consortium name="WormBaseParasite"/>
        </authorList>
    </citation>
    <scope>IDENTIFICATION</scope>
</reference>
<proteinExistence type="predicted"/>
<dbReference type="WBParaSite" id="ACRNAN_scaffold25780.g28056.t1">
    <property type="protein sequence ID" value="ACRNAN_scaffold25780.g28056.t1"/>
    <property type="gene ID" value="ACRNAN_scaffold25780.g28056"/>
</dbReference>
<dbReference type="SUPFAM" id="SSF54236">
    <property type="entry name" value="Ubiquitin-like"/>
    <property type="match status" value="1"/>
</dbReference>
<dbReference type="PROSITE" id="PS50053">
    <property type="entry name" value="UBIQUITIN_2"/>
    <property type="match status" value="1"/>
</dbReference>
<evidence type="ECO:0000313" key="3">
    <source>
        <dbReference type="WBParaSite" id="ACRNAN_scaffold25780.g28056.t1"/>
    </source>
</evidence>
<dbReference type="Gene3D" id="3.10.20.90">
    <property type="entry name" value="Phosphatidylinositol 3-kinase Catalytic Subunit, Chain A, domain 1"/>
    <property type="match status" value="1"/>
</dbReference>
<feature type="domain" description="Ubiquitin-like" evidence="1">
    <location>
        <begin position="1"/>
        <end position="77"/>
    </location>
</feature>
<keyword evidence="2" id="KW-1185">Reference proteome</keyword>
<name>A0A914DFY7_9BILA</name>
<evidence type="ECO:0000313" key="2">
    <source>
        <dbReference type="Proteomes" id="UP000887540"/>
    </source>
</evidence>
<dbReference type="InterPro" id="IPR000626">
    <property type="entry name" value="Ubiquitin-like_dom"/>
</dbReference>
<evidence type="ECO:0000259" key="1">
    <source>
        <dbReference type="PROSITE" id="PS50053"/>
    </source>
</evidence>